<dbReference type="Gene3D" id="3.40.30.120">
    <property type="match status" value="1"/>
</dbReference>
<keyword evidence="2" id="KW-1185">Reference proteome</keyword>
<dbReference type="Pfam" id="PF21274">
    <property type="entry name" value="Rng_hyd_C"/>
    <property type="match status" value="1"/>
</dbReference>
<evidence type="ECO:0008006" key="3">
    <source>
        <dbReference type="Google" id="ProtNLM"/>
    </source>
</evidence>
<protein>
    <recommendedName>
        <fullName evidence="3">FAD-binding domain-containing protein</fullName>
    </recommendedName>
</protein>
<dbReference type="EMBL" id="JACHMB010000001">
    <property type="protein sequence ID" value="MBB5781244.1"/>
    <property type="molecule type" value="Genomic_DNA"/>
</dbReference>
<organism evidence="1 2">
    <name type="scientific">Nonomuraea jabiensis</name>
    <dbReference type="NCBI Taxonomy" id="882448"/>
    <lineage>
        <taxon>Bacteria</taxon>
        <taxon>Bacillati</taxon>
        <taxon>Actinomycetota</taxon>
        <taxon>Actinomycetes</taxon>
        <taxon>Streptosporangiales</taxon>
        <taxon>Streptosporangiaceae</taxon>
        <taxon>Nonomuraea</taxon>
    </lineage>
</organism>
<name>A0A7W9LEW7_9ACTN</name>
<comment type="caution">
    <text evidence="1">The sequence shown here is derived from an EMBL/GenBank/DDBJ whole genome shotgun (WGS) entry which is preliminary data.</text>
</comment>
<accession>A0A7W9LEW7</accession>
<evidence type="ECO:0000313" key="1">
    <source>
        <dbReference type="EMBL" id="MBB5781244.1"/>
    </source>
</evidence>
<dbReference type="AlphaFoldDB" id="A0A7W9LEW7"/>
<reference evidence="1 2" key="1">
    <citation type="submission" date="2020-08" db="EMBL/GenBank/DDBJ databases">
        <title>Sequencing the genomes of 1000 actinobacteria strains.</title>
        <authorList>
            <person name="Klenk H.-P."/>
        </authorList>
    </citation>
    <scope>NUCLEOTIDE SEQUENCE [LARGE SCALE GENOMIC DNA]</scope>
    <source>
        <strain evidence="1 2">DSM 45507</strain>
    </source>
</reference>
<proteinExistence type="predicted"/>
<dbReference type="RefSeq" id="WP_246555170.1">
    <property type="nucleotide sequence ID" value="NZ_JACHMB010000001.1"/>
</dbReference>
<gene>
    <name evidence="1" type="ORF">HD596_008000</name>
</gene>
<sequence>MHTADRPDLRQIARDWRHPVEIRTAKTDHRPADALLIRPDAHIAWAATIDEPAAPALREALFGWFGTL</sequence>
<evidence type="ECO:0000313" key="2">
    <source>
        <dbReference type="Proteomes" id="UP000579153"/>
    </source>
</evidence>
<dbReference type="Proteomes" id="UP000579153">
    <property type="component" value="Unassembled WGS sequence"/>
</dbReference>